<keyword evidence="1" id="KW-0479">Metal-binding</keyword>
<dbReference type="OrthoDB" id="2423954at2759"/>
<feature type="domain" description="BED-type" evidence="5">
    <location>
        <begin position="18"/>
        <end position="74"/>
    </location>
</feature>
<dbReference type="AlphaFoldDB" id="A0A5B0LPB3"/>
<protein>
    <recommendedName>
        <fullName evidence="5">BED-type domain-containing protein</fullName>
    </recommendedName>
</protein>
<evidence type="ECO:0000256" key="2">
    <source>
        <dbReference type="ARBA" id="ARBA00022771"/>
    </source>
</evidence>
<keyword evidence="3" id="KW-0862">Zinc</keyword>
<comment type="caution">
    <text evidence="6">The sequence shown here is derived from an EMBL/GenBank/DDBJ whole genome shotgun (WGS) entry which is preliminary data.</text>
</comment>
<name>A0A5B0LPB3_PUCGR</name>
<keyword evidence="7" id="KW-1185">Reference proteome</keyword>
<keyword evidence="2 4" id="KW-0863">Zinc-finger</keyword>
<evidence type="ECO:0000313" key="7">
    <source>
        <dbReference type="Proteomes" id="UP000324748"/>
    </source>
</evidence>
<organism evidence="6 7">
    <name type="scientific">Puccinia graminis f. sp. tritici</name>
    <dbReference type="NCBI Taxonomy" id="56615"/>
    <lineage>
        <taxon>Eukaryota</taxon>
        <taxon>Fungi</taxon>
        <taxon>Dikarya</taxon>
        <taxon>Basidiomycota</taxon>
        <taxon>Pucciniomycotina</taxon>
        <taxon>Pucciniomycetes</taxon>
        <taxon>Pucciniales</taxon>
        <taxon>Pucciniaceae</taxon>
        <taxon>Puccinia</taxon>
    </lineage>
</organism>
<reference evidence="6 7" key="1">
    <citation type="submission" date="2019-05" db="EMBL/GenBank/DDBJ databases">
        <title>Emergence of the Ug99 lineage of the wheat stem rust pathogen through somatic hybridization.</title>
        <authorList>
            <person name="Li F."/>
            <person name="Upadhyaya N.M."/>
            <person name="Sperschneider J."/>
            <person name="Matny O."/>
            <person name="Nguyen-Phuc H."/>
            <person name="Mago R."/>
            <person name="Raley C."/>
            <person name="Miller M.E."/>
            <person name="Silverstein K.A.T."/>
            <person name="Henningsen E."/>
            <person name="Hirsch C.D."/>
            <person name="Visser B."/>
            <person name="Pretorius Z.A."/>
            <person name="Steffenson B.J."/>
            <person name="Schwessinger B."/>
            <person name="Dodds P.N."/>
            <person name="Figueroa M."/>
        </authorList>
    </citation>
    <scope>NUCLEOTIDE SEQUENCE [LARGE SCALE GENOMIC DNA]</scope>
    <source>
        <strain evidence="6">21-0</strain>
    </source>
</reference>
<dbReference type="InterPro" id="IPR003656">
    <property type="entry name" value="Znf_BED"/>
</dbReference>
<evidence type="ECO:0000256" key="1">
    <source>
        <dbReference type="ARBA" id="ARBA00022723"/>
    </source>
</evidence>
<dbReference type="GO" id="GO:0003677">
    <property type="term" value="F:DNA binding"/>
    <property type="evidence" value="ECO:0007669"/>
    <property type="project" value="InterPro"/>
</dbReference>
<gene>
    <name evidence="6" type="ORF">PGT21_025508</name>
</gene>
<dbReference type="EMBL" id="VSWC01000196">
    <property type="protein sequence ID" value="KAA1066221.1"/>
    <property type="molecule type" value="Genomic_DNA"/>
</dbReference>
<evidence type="ECO:0000259" key="5">
    <source>
        <dbReference type="PROSITE" id="PS50808"/>
    </source>
</evidence>
<accession>A0A5B0LPB3</accession>
<dbReference type="Proteomes" id="UP000324748">
    <property type="component" value="Unassembled WGS sequence"/>
</dbReference>
<sequence>MAPIRTNQTNEDWVTPSEKHSARWRGFLMTELRGDGSRRRKAKCTYCEQVFNHGKPHLLFSHIKDSCAAVSPEKKSAYLCDAVAAGGDEISLPSDNGCDDGRIISTQHLHELLFKSLISSNIPLTYLENPYFQEYQSELAHSVYKIPRRVQMMEKVLPMIHAKSELSMYNILKDQTRLTLSLDGWTDNSGNSIYALMILKGSTKKYFLDVLDLHSERHTAENIFLA</sequence>
<evidence type="ECO:0000256" key="3">
    <source>
        <dbReference type="ARBA" id="ARBA00022833"/>
    </source>
</evidence>
<evidence type="ECO:0000256" key="4">
    <source>
        <dbReference type="PROSITE-ProRule" id="PRU00027"/>
    </source>
</evidence>
<proteinExistence type="predicted"/>
<dbReference type="GO" id="GO:0008270">
    <property type="term" value="F:zinc ion binding"/>
    <property type="evidence" value="ECO:0007669"/>
    <property type="project" value="UniProtKB-KW"/>
</dbReference>
<evidence type="ECO:0000313" key="6">
    <source>
        <dbReference type="EMBL" id="KAA1066221.1"/>
    </source>
</evidence>
<dbReference type="PROSITE" id="PS50808">
    <property type="entry name" value="ZF_BED"/>
    <property type="match status" value="1"/>
</dbReference>